<dbReference type="Pfam" id="PF09084">
    <property type="entry name" value="NMT1"/>
    <property type="match status" value="1"/>
</dbReference>
<evidence type="ECO:0000256" key="1">
    <source>
        <dbReference type="ARBA" id="ARBA00004418"/>
    </source>
</evidence>
<comment type="subcellular location">
    <subcellularLocation>
        <location evidence="1">Periplasm</location>
    </subcellularLocation>
</comment>
<dbReference type="OrthoDB" id="286202at2"/>
<evidence type="ECO:0000256" key="3">
    <source>
        <dbReference type="ARBA" id="ARBA00022729"/>
    </source>
</evidence>
<evidence type="ECO:0000259" key="6">
    <source>
        <dbReference type="Pfam" id="PF09084"/>
    </source>
</evidence>
<organism evidence="7 8">
    <name type="scientific">Acetivibrio clariflavus (strain DSM 19732 / NBRC 101661 / EBR45)</name>
    <name type="common">Clostridium clariflavum</name>
    <dbReference type="NCBI Taxonomy" id="720554"/>
    <lineage>
        <taxon>Bacteria</taxon>
        <taxon>Bacillati</taxon>
        <taxon>Bacillota</taxon>
        <taxon>Clostridia</taxon>
        <taxon>Eubacteriales</taxon>
        <taxon>Oscillospiraceae</taxon>
        <taxon>Acetivibrio</taxon>
    </lineage>
</organism>
<feature type="chain" id="PRO_5038695721" evidence="5">
    <location>
        <begin position="24"/>
        <end position="347"/>
    </location>
</feature>
<dbReference type="PROSITE" id="PS51257">
    <property type="entry name" value="PROKAR_LIPOPROTEIN"/>
    <property type="match status" value="1"/>
</dbReference>
<feature type="region of interest" description="Disordered" evidence="4">
    <location>
        <begin position="28"/>
        <end position="50"/>
    </location>
</feature>
<name>G8LZN8_ACECE</name>
<proteinExistence type="inferred from homology"/>
<evidence type="ECO:0000256" key="5">
    <source>
        <dbReference type="SAM" id="SignalP"/>
    </source>
</evidence>
<keyword evidence="8" id="KW-1185">Reference proteome</keyword>
<dbReference type="KEGG" id="ccl:Clocl_1282"/>
<evidence type="ECO:0000256" key="4">
    <source>
        <dbReference type="SAM" id="MobiDB-lite"/>
    </source>
</evidence>
<dbReference type="PANTHER" id="PTHR30024">
    <property type="entry name" value="ALIPHATIC SULFONATES-BINDING PROTEIN-RELATED"/>
    <property type="match status" value="1"/>
</dbReference>
<reference evidence="7 8" key="2">
    <citation type="journal article" date="2012" name="Stand. Genomic Sci.">
        <title>Complete Genome Sequence of Clostridium clariflavum DSM 19732.</title>
        <authorList>
            <person name="Izquierdo J.A."/>
            <person name="Goodwin L."/>
            <person name="Davenport K.W."/>
            <person name="Teshima H."/>
            <person name="Bruce D."/>
            <person name="Detter C."/>
            <person name="Tapia R."/>
            <person name="Han S."/>
            <person name="Land M."/>
            <person name="Hauser L."/>
            <person name="Jeffries C.D."/>
            <person name="Han J."/>
            <person name="Pitluck S."/>
            <person name="Nolan M."/>
            <person name="Chen A."/>
            <person name="Huntemann M."/>
            <person name="Mavromatis K."/>
            <person name="Mikhailova N."/>
            <person name="Liolios K."/>
            <person name="Woyke T."/>
            <person name="Lynd L.R."/>
        </authorList>
    </citation>
    <scope>NUCLEOTIDE SEQUENCE [LARGE SCALE GENOMIC DNA]</scope>
    <source>
        <strain evidence="8">DSM 19732 / NBRC 101661 / EBR45</strain>
    </source>
</reference>
<evidence type="ECO:0000313" key="8">
    <source>
        <dbReference type="Proteomes" id="UP000005435"/>
    </source>
</evidence>
<evidence type="ECO:0000256" key="2">
    <source>
        <dbReference type="ARBA" id="ARBA00010742"/>
    </source>
</evidence>
<dbReference type="HOGENOM" id="CLU_028871_5_0_9"/>
<dbReference type="Proteomes" id="UP000005435">
    <property type="component" value="Chromosome"/>
</dbReference>
<dbReference type="GO" id="GO:0042597">
    <property type="term" value="C:periplasmic space"/>
    <property type="evidence" value="ECO:0007669"/>
    <property type="project" value="UniProtKB-SubCell"/>
</dbReference>
<feature type="domain" description="SsuA/THI5-like" evidence="6">
    <location>
        <begin position="70"/>
        <end position="283"/>
    </location>
</feature>
<dbReference type="STRING" id="720554.Clocl_1282"/>
<dbReference type="eggNOG" id="COG0715">
    <property type="taxonomic scope" value="Bacteria"/>
</dbReference>
<gene>
    <name evidence="7" type="ordered locus">Clocl_1282</name>
</gene>
<dbReference type="PANTHER" id="PTHR30024:SF47">
    <property type="entry name" value="TAURINE-BINDING PERIPLASMIC PROTEIN"/>
    <property type="match status" value="1"/>
</dbReference>
<dbReference type="Gene3D" id="3.40.190.10">
    <property type="entry name" value="Periplasmic binding protein-like II"/>
    <property type="match status" value="2"/>
</dbReference>
<dbReference type="EMBL" id="CP003065">
    <property type="protein sequence ID" value="AEV67939.1"/>
    <property type="molecule type" value="Genomic_DNA"/>
</dbReference>
<dbReference type="AlphaFoldDB" id="G8LZN8"/>
<protein>
    <submittedName>
        <fullName evidence="7">ABC-type nitrate/sulfonate/bicarbonate transport system, periplasmic component</fullName>
    </submittedName>
</protein>
<reference evidence="8" key="1">
    <citation type="submission" date="2011-12" db="EMBL/GenBank/DDBJ databases">
        <title>Complete sequence of Clostridium clariflavum DSM 19732.</title>
        <authorList>
            <consortium name="US DOE Joint Genome Institute"/>
            <person name="Lucas S."/>
            <person name="Han J."/>
            <person name="Lapidus A."/>
            <person name="Cheng J.-F."/>
            <person name="Goodwin L."/>
            <person name="Pitluck S."/>
            <person name="Peters L."/>
            <person name="Teshima H."/>
            <person name="Detter J.C."/>
            <person name="Han C."/>
            <person name="Tapia R."/>
            <person name="Land M."/>
            <person name="Hauser L."/>
            <person name="Kyrpides N."/>
            <person name="Ivanova N."/>
            <person name="Pagani I."/>
            <person name="Kitzmiller T."/>
            <person name="Lynd L."/>
            <person name="Izquierdo J."/>
            <person name="Woyke T."/>
        </authorList>
    </citation>
    <scope>NUCLEOTIDE SEQUENCE [LARGE SCALE GENOMIC DNA]</scope>
    <source>
        <strain evidence="8">DSM 19732 / NBRC 101661 / EBR45</strain>
    </source>
</reference>
<sequence precursor="true">MKIFNLKFLLMITLIFALLTASSGCSKSGSTGTSSNRGSLSNNSASSGEQSDFDVIRLPSSSNPLNVDTITIAEELGFFREQKIKIERVGIVPWAQLIPSLVSGKLDFASGHINRVAAAVAAGAKVKAVAANTLTTKEKPHMTFVVKEESPIKTPEDILGKKIAIMAYGGCNEYTPYEYLKKNGISDPKGKFEIVVVPAGKEEETLRKGEVEIAGTHDDPANLLDRGGVRILFTDYDIWQDVGGQAPYFAAESFINKNPDLVRRFVTVIGKVNKWINENQEKAIEINAKVYNVDASKVRVGYYVSDAIIKEDTVQLWIDILNGYNELKRDLKASEIYTNEFNPNYKK</sequence>
<accession>G8LZN8</accession>
<keyword evidence="3 5" id="KW-0732">Signal</keyword>
<dbReference type="RefSeq" id="WP_014254554.1">
    <property type="nucleotide sequence ID" value="NC_016627.1"/>
</dbReference>
<feature type="signal peptide" evidence="5">
    <location>
        <begin position="1"/>
        <end position="23"/>
    </location>
</feature>
<comment type="similarity">
    <text evidence="2">Belongs to the bacterial solute-binding protein SsuA/TauA family.</text>
</comment>
<evidence type="ECO:0000313" key="7">
    <source>
        <dbReference type="EMBL" id="AEV67939.1"/>
    </source>
</evidence>
<dbReference type="InterPro" id="IPR015168">
    <property type="entry name" value="SsuA/THI5"/>
</dbReference>
<dbReference type="SUPFAM" id="SSF53850">
    <property type="entry name" value="Periplasmic binding protein-like II"/>
    <property type="match status" value="1"/>
</dbReference>